<protein>
    <submittedName>
        <fullName evidence="1">Uncharacterized protein</fullName>
    </submittedName>
</protein>
<reference evidence="1" key="1">
    <citation type="submission" date="2022-08" db="EMBL/GenBank/DDBJ databases">
        <title>Genome Sequence of Fusarium decemcellulare.</title>
        <authorList>
            <person name="Buettner E."/>
        </authorList>
    </citation>
    <scope>NUCLEOTIDE SEQUENCE</scope>
    <source>
        <strain evidence="1">Babe19</strain>
    </source>
</reference>
<dbReference type="Proteomes" id="UP001148629">
    <property type="component" value="Unassembled WGS sequence"/>
</dbReference>
<evidence type="ECO:0000313" key="2">
    <source>
        <dbReference type="Proteomes" id="UP001148629"/>
    </source>
</evidence>
<gene>
    <name evidence="1" type="ORF">NM208_g4588</name>
</gene>
<name>A0ACC1SK67_9HYPO</name>
<keyword evidence="2" id="KW-1185">Reference proteome</keyword>
<evidence type="ECO:0000313" key="1">
    <source>
        <dbReference type="EMBL" id="KAJ3541491.1"/>
    </source>
</evidence>
<sequence>MTHMPLNHEFFKDAINLEIRTPDEDIRKYVEDTIKSTQWTRLITGNPELRDAIVNETVRKSDGMFLYTRLFLEWITSHHALSVSTVKQHLLSQPSLYGVYQRMLERLVHQSQYDTKVAFEVLTWLSFSQRPLSTNELQAALAIQAGDCDLDKDKKMPIESLITSLQLFLQEQLPQQPDRLVDNPHTLIAKKCLSYLNLKPFFSDKIPRVIGELDERLRQYPLLRYAAMHWGHHAAKGDLEDLLSLVMSFFESYHATSAASLIMSSFEKHPKHYKEAYTEMQGLHIASSFGLSTVVSNLIHKRGASPIVKTDGEWTALHWAARRGYVDVVSLLLETPSTNAHVDMRTKLDAWTPLHLAAKEGYTSIGADPDRKNIHGMTALHCATKAGNLDLVQEIINDCHQRTADLNIVDTLGLTALDEAIRKKHKPIEQILRAQGATMGQTATLGPAFLEPKIPGIIHDLPTDFAWKSYEVDEELSSRIKNGAQCLCHVLKKGGSTQRPVMRVFRKTFEVEKDAEGEIRKYPLTERQILYYLWHPHIVAYLDSDSDPERNAFLLYMEFDDPPPSNCQPLHGVEVWSLTWQLSAALAYLHYGLALRYNDDDGFKASFGRSWEYILHRDVKPANVVIQSIADENRIFKLCDLGIAAQAGKGLGYNRTQYIGSTGLEPPEVREGDKWTTKGDIYCLGKTIRLTAKMKDKLMDSESLRKFLKKRRR</sequence>
<dbReference type="EMBL" id="JANRMS010000349">
    <property type="protein sequence ID" value="KAJ3541491.1"/>
    <property type="molecule type" value="Genomic_DNA"/>
</dbReference>
<proteinExistence type="predicted"/>
<organism evidence="1 2">
    <name type="scientific">Fusarium decemcellulare</name>
    <dbReference type="NCBI Taxonomy" id="57161"/>
    <lineage>
        <taxon>Eukaryota</taxon>
        <taxon>Fungi</taxon>
        <taxon>Dikarya</taxon>
        <taxon>Ascomycota</taxon>
        <taxon>Pezizomycotina</taxon>
        <taxon>Sordariomycetes</taxon>
        <taxon>Hypocreomycetidae</taxon>
        <taxon>Hypocreales</taxon>
        <taxon>Nectriaceae</taxon>
        <taxon>Fusarium</taxon>
        <taxon>Fusarium decemcellulare species complex</taxon>
    </lineage>
</organism>
<comment type="caution">
    <text evidence="1">The sequence shown here is derived from an EMBL/GenBank/DDBJ whole genome shotgun (WGS) entry which is preliminary data.</text>
</comment>
<accession>A0ACC1SK67</accession>